<dbReference type="AlphaFoldDB" id="A0A3M7M660"/>
<evidence type="ECO:0000313" key="4">
    <source>
        <dbReference type="Proteomes" id="UP000265663"/>
    </source>
</evidence>
<keyword evidence="4" id="KW-1185">Reference proteome</keyword>
<dbReference type="EMBL" id="KE747823">
    <property type="protein sequence ID" value="RMZ69973.1"/>
    <property type="molecule type" value="Genomic_DNA"/>
</dbReference>
<name>A0A3M7M660_9PLEO</name>
<evidence type="ECO:0000313" key="3">
    <source>
        <dbReference type="EMBL" id="RMZ69973.1"/>
    </source>
</evidence>
<dbReference type="InterPro" id="IPR029058">
    <property type="entry name" value="AB_hydrolase_fold"/>
</dbReference>
<protein>
    <submittedName>
        <fullName evidence="3">Alpha beta hydrolase fold-3</fullName>
    </submittedName>
</protein>
<dbReference type="GO" id="GO:0016787">
    <property type="term" value="F:hydrolase activity"/>
    <property type="evidence" value="ECO:0007669"/>
    <property type="project" value="UniProtKB-KW"/>
</dbReference>
<feature type="domain" description="Alpha/beta hydrolase fold-3" evidence="2">
    <location>
        <begin position="50"/>
        <end position="295"/>
    </location>
</feature>
<dbReference type="InterPro" id="IPR050300">
    <property type="entry name" value="GDXG_lipolytic_enzyme"/>
</dbReference>
<dbReference type="Pfam" id="PF07859">
    <property type="entry name" value="Abhydrolase_3"/>
    <property type="match status" value="1"/>
</dbReference>
<reference evidence="3 4" key="1">
    <citation type="journal article" date="2014" name="PLoS ONE">
        <title>De novo Genome Assembly of the Fungal Plant Pathogen Pyrenophora semeniperda.</title>
        <authorList>
            <person name="Soliai M.M."/>
            <person name="Meyer S.E."/>
            <person name="Udall J.A."/>
            <person name="Elzinga D.E."/>
            <person name="Hermansen R.A."/>
            <person name="Bodily P.M."/>
            <person name="Hart A.A."/>
            <person name="Coleman C.E."/>
        </authorList>
    </citation>
    <scope>NUCLEOTIDE SEQUENCE [LARGE SCALE GENOMIC DNA]</scope>
    <source>
        <strain evidence="3 4">CCB06</strain>
        <tissue evidence="3">Mycelium</tissue>
    </source>
</reference>
<evidence type="ECO:0000256" key="1">
    <source>
        <dbReference type="ARBA" id="ARBA00022801"/>
    </source>
</evidence>
<dbReference type="PANTHER" id="PTHR48081:SF3">
    <property type="entry name" value="ALPHA_BETA HYDROLASE FOLD-3 DOMAIN-CONTAINING PROTEIN"/>
    <property type="match status" value="1"/>
</dbReference>
<dbReference type="InterPro" id="IPR013094">
    <property type="entry name" value="AB_hydrolase_3"/>
</dbReference>
<proteinExistence type="predicted"/>
<accession>A0A3M7M660</accession>
<gene>
    <name evidence="3" type="ORF">GMOD_00008916</name>
</gene>
<dbReference type="OrthoDB" id="19653at2759"/>
<organism evidence="3 4">
    <name type="scientific">Pyrenophora seminiperda CCB06</name>
    <dbReference type="NCBI Taxonomy" id="1302712"/>
    <lineage>
        <taxon>Eukaryota</taxon>
        <taxon>Fungi</taxon>
        <taxon>Dikarya</taxon>
        <taxon>Ascomycota</taxon>
        <taxon>Pezizomycotina</taxon>
        <taxon>Dothideomycetes</taxon>
        <taxon>Pleosporomycetidae</taxon>
        <taxon>Pleosporales</taxon>
        <taxon>Pleosporineae</taxon>
        <taxon>Pleosporaceae</taxon>
        <taxon>Pyrenophora</taxon>
    </lineage>
</organism>
<dbReference type="Proteomes" id="UP000265663">
    <property type="component" value="Unassembled WGS sequence"/>
</dbReference>
<dbReference type="Gene3D" id="3.40.50.1820">
    <property type="entry name" value="alpha/beta hydrolase"/>
    <property type="match status" value="1"/>
</dbReference>
<sequence>MTDLASTTPETRLDSFHVYRIPYKKIGEHAIEVGILVPKELEKGKHPVMVKWHGGGLITGDALYPDWIAAFKVPFLHRTRAIALLPNYRLLPEHTGADILQDMADFWSWFHAGEAEAFLGNLQQHTGISLDHDKVLVAGDSAGGYMALMSGLLQPKGSIKTILAQYPMTNYLRAKADRAFFGGAEPPKETVLFEHLKAMKPGEVVSSVVPPARLGLSYVMAVYGHYLKYFGSEDEKMWPVGLVSEKKWLPPTWILHGGADSAVSVEDSKLFVKKCEGLDGVEVKLTVREGMEHGFDGAAKEEEEAWLKEGLKWVEEKWLS</sequence>
<evidence type="ECO:0000259" key="2">
    <source>
        <dbReference type="Pfam" id="PF07859"/>
    </source>
</evidence>
<keyword evidence="1 3" id="KW-0378">Hydrolase</keyword>
<dbReference type="PANTHER" id="PTHR48081">
    <property type="entry name" value="AB HYDROLASE SUPERFAMILY PROTEIN C4A8.06C"/>
    <property type="match status" value="1"/>
</dbReference>
<dbReference type="SUPFAM" id="SSF53474">
    <property type="entry name" value="alpha/beta-Hydrolases"/>
    <property type="match status" value="1"/>
</dbReference>